<organism evidence="2 3">
    <name type="scientific">Paramecium octaurelia</name>
    <dbReference type="NCBI Taxonomy" id="43137"/>
    <lineage>
        <taxon>Eukaryota</taxon>
        <taxon>Sar</taxon>
        <taxon>Alveolata</taxon>
        <taxon>Ciliophora</taxon>
        <taxon>Intramacronucleata</taxon>
        <taxon>Oligohymenophorea</taxon>
        <taxon>Peniculida</taxon>
        <taxon>Parameciidae</taxon>
        <taxon>Paramecium</taxon>
    </lineage>
</organism>
<sequence>MDINNCFSSINTSRQTIEQNVTLMNNIEIKQQKKKELYLKALDKIISLLQKNQCPRPKLQIEKPQVKIEGCRSIWQNYSTICNQIKMNSKVIDQYFSALFYHYVLIRNQQLIIRGQRVKSTHIVSLLQQFLKEQKICSQCKSADTNLVKNRKIKLIFKECRICRATCTVEGSKFKCFRFP</sequence>
<dbReference type="OMA" id="KATCTVE"/>
<keyword evidence="3" id="KW-1185">Reference proteome</keyword>
<reference evidence="2" key="1">
    <citation type="submission" date="2021-01" db="EMBL/GenBank/DDBJ databases">
        <authorList>
            <consortium name="Genoscope - CEA"/>
            <person name="William W."/>
        </authorList>
    </citation>
    <scope>NUCLEOTIDE SEQUENCE</scope>
</reference>
<dbReference type="SMART" id="SM00653">
    <property type="entry name" value="eIF2B_5"/>
    <property type="match status" value="1"/>
</dbReference>
<evidence type="ECO:0000313" key="2">
    <source>
        <dbReference type="EMBL" id="CAD8206887.1"/>
    </source>
</evidence>
<proteinExistence type="predicted"/>
<evidence type="ECO:0000313" key="3">
    <source>
        <dbReference type="Proteomes" id="UP000683925"/>
    </source>
</evidence>
<dbReference type="EMBL" id="CAJJDP010000140">
    <property type="protein sequence ID" value="CAD8206887.1"/>
    <property type="molecule type" value="Genomic_DNA"/>
</dbReference>
<evidence type="ECO:0000259" key="1">
    <source>
        <dbReference type="SMART" id="SM00653"/>
    </source>
</evidence>
<dbReference type="Pfam" id="PF01873">
    <property type="entry name" value="eIF-5_eIF-2B"/>
    <property type="match status" value="1"/>
</dbReference>
<dbReference type="OrthoDB" id="10255414at2759"/>
<dbReference type="Proteomes" id="UP000683925">
    <property type="component" value="Unassembled WGS sequence"/>
</dbReference>
<name>A0A8S1Y0W6_PAROT</name>
<dbReference type="AlphaFoldDB" id="A0A8S1Y0W6"/>
<dbReference type="GO" id="GO:0003743">
    <property type="term" value="F:translation initiation factor activity"/>
    <property type="evidence" value="ECO:0007669"/>
    <property type="project" value="InterPro"/>
</dbReference>
<feature type="domain" description="Translation initiation factor IF2/IF5" evidence="1">
    <location>
        <begin position="56"/>
        <end position="166"/>
    </location>
</feature>
<gene>
    <name evidence="2" type="ORF">POCTA_138.1.T1390091</name>
</gene>
<comment type="caution">
    <text evidence="2">The sequence shown here is derived from an EMBL/GenBank/DDBJ whole genome shotgun (WGS) entry which is preliminary data.</text>
</comment>
<protein>
    <recommendedName>
        <fullName evidence="1">Translation initiation factor IF2/IF5 domain-containing protein</fullName>
    </recommendedName>
</protein>
<accession>A0A8S1Y0W6</accession>
<dbReference type="InterPro" id="IPR002735">
    <property type="entry name" value="Transl_init_fac_IF2/IF5_dom"/>
</dbReference>